<comment type="caution">
    <text evidence="1">The sequence shown here is derived from an EMBL/GenBank/DDBJ whole genome shotgun (WGS) entry which is preliminary data.</text>
</comment>
<dbReference type="Proteomes" id="UP000789901">
    <property type="component" value="Unassembled WGS sequence"/>
</dbReference>
<evidence type="ECO:0000313" key="2">
    <source>
        <dbReference type="Proteomes" id="UP000789901"/>
    </source>
</evidence>
<evidence type="ECO:0000313" key="1">
    <source>
        <dbReference type="EMBL" id="CAG8852989.1"/>
    </source>
</evidence>
<sequence>VVVEWNRCRNWSGIVELILNRYWPLLIFLDLFGALWETGPRK</sequence>
<name>A0ABN7XG83_GIGMA</name>
<accession>A0ABN7XG83</accession>
<keyword evidence="2" id="KW-1185">Reference proteome</keyword>
<protein>
    <submittedName>
        <fullName evidence="1">22112_t:CDS:1</fullName>
    </submittedName>
</protein>
<reference evidence="1 2" key="1">
    <citation type="submission" date="2021-06" db="EMBL/GenBank/DDBJ databases">
        <authorList>
            <person name="Kallberg Y."/>
            <person name="Tangrot J."/>
            <person name="Rosling A."/>
        </authorList>
    </citation>
    <scope>NUCLEOTIDE SEQUENCE [LARGE SCALE GENOMIC DNA]</scope>
    <source>
        <strain evidence="1 2">120-4 pot B 10/14</strain>
    </source>
</reference>
<feature type="non-terminal residue" evidence="1">
    <location>
        <position position="1"/>
    </location>
</feature>
<feature type="non-terminal residue" evidence="1">
    <location>
        <position position="42"/>
    </location>
</feature>
<organism evidence="1 2">
    <name type="scientific">Gigaspora margarita</name>
    <dbReference type="NCBI Taxonomy" id="4874"/>
    <lineage>
        <taxon>Eukaryota</taxon>
        <taxon>Fungi</taxon>
        <taxon>Fungi incertae sedis</taxon>
        <taxon>Mucoromycota</taxon>
        <taxon>Glomeromycotina</taxon>
        <taxon>Glomeromycetes</taxon>
        <taxon>Diversisporales</taxon>
        <taxon>Gigasporaceae</taxon>
        <taxon>Gigaspora</taxon>
    </lineage>
</organism>
<proteinExistence type="predicted"/>
<dbReference type="EMBL" id="CAJVQB010118516">
    <property type="protein sequence ID" value="CAG8852989.1"/>
    <property type="molecule type" value="Genomic_DNA"/>
</dbReference>
<gene>
    <name evidence="1" type="ORF">GMARGA_LOCUS41810</name>
</gene>